<dbReference type="RefSeq" id="WP_212679716.1">
    <property type="nucleotide sequence ID" value="NZ_JAGSPK010000005.1"/>
</dbReference>
<evidence type="ECO:0000313" key="2">
    <source>
        <dbReference type="Proteomes" id="UP000682982"/>
    </source>
</evidence>
<keyword evidence="2" id="KW-1185">Reference proteome</keyword>
<dbReference type="EMBL" id="JAGSPK010000005">
    <property type="protein sequence ID" value="MBR7793779.1"/>
    <property type="molecule type" value="Genomic_DNA"/>
</dbReference>
<dbReference type="Proteomes" id="UP000682982">
    <property type="component" value="Unassembled WGS sequence"/>
</dbReference>
<sequence length="162" mass="17948">MSTTPTQQESTDDLQKVIPQKNVIVINGEEIHIQQFKIGKLPLVLDAVQPMAHMLLNRDKNSPLDISSMLMLYSDDCLKLMAVLADRPRAWIDQLDIDDAVALLTMLLEVNLDFFVQRVLPKLIEALNTTGKTIKENTLLTSMLGRINSSNSSVPGTATTTS</sequence>
<reference evidence="1 2" key="1">
    <citation type="submission" date="2021-04" db="EMBL/GenBank/DDBJ databases">
        <title>novel species isolated from subtropical streams in China.</title>
        <authorList>
            <person name="Lu H."/>
        </authorList>
    </citation>
    <scope>NUCLEOTIDE SEQUENCE [LARGE SCALE GENOMIC DNA]</scope>
    <source>
        <strain evidence="1 2">FT147W</strain>
    </source>
</reference>
<protein>
    <submittedName>
        <fullName evidence="1">Uncharacterized protein</fullName>
    </submittedName>
</protein>
<comment type="caution">
    <text evidence="1">The sequence shown here is derived from an EMBL/GenBank/DDBJ whole genome shotgun (WGS) entry which is preliminary data.</text>
</comment>
<proteinExistence type="predicted"/>
<name>A0ABS5H6L6_9BURK</name>
<gene>
    <name evidence="1" type="ORF">KDM87_14360</name>
</gene>
<evidence type="ECO:0000313" key="1">
    <source>
        <dbReference type="EMBL" id="MBR7793779.1"/>
    </source>
</evidence>
<accession>A0ABS5H6L6</accession>
<organism evidence="1 2">
    <name type="scientific">Undibacterium rivi</name>
    <dbReference type="NCBI Taxonomy" id="2828729"/>
    <lineage>
        <taxon>Bacteria</taxon>
        <taxon>Pseudomonadati</taxon>
        <taxon>Pseudomonadota</taxon>
        <taxon>Betaproteobacteria</taxon>
        <taxon>Burkholderiales</taxon>
        <taxon>Oxalobacteraceae</taxon>
        <taxon>Undibacterium</taxon>
    </lineage>
</organism>